<dbReference type="GO" id="GO:0036337">
    <property type="term" value="P:Fas signaling pathway"/>
    <property type="evidence" value="ECO:0007669"/>
    <property type="project" value="TreeGrafter"/>
</dbReference>
<feature type="compositionally biased region" description="Basic and acidic residues" evidence="1">
    <location>
        <begin position="568"/>
        <end position="587"/>
    </location>
</feature>
<feature type="compositionally biased region" description="Basic and acidic residues" evidence="1">
    <location>
        <begin position="51"/>
        <end position="78"/>
    </location>
</feature>
<gene>
    <name evidence="2" type="ORF">I79_000695</name>
</gene>
<dbReference type="eggNOG" id="ENOG502QQGD">
    <property type="taxonomic scope" value="Eukaryota"/>
</dbReference>
<organism evidence="2 3">
    <name type="scientific">Cricetulus griseus</name>
    <name type="common">Chinese hamster</name>
    <name type="synonym">Cricetulus barabensis griseus</name>
    <dbReference type="NCBI Taxonomy" id="10029"/>
    <lineage>
        <taxon>Eukaryota</taxon>
        <taxon>Metazoa</taxon>
        <taxon>Chordata</taxon>
        <taxon>Craniata</taxon>
        <taxon>Vertebrata</taxon>
        <taxon>Euteleostomi</taxon>
        <taxon>Mammalia</taxon>
        <taxon>Eutheria</taxon>
        <taxon>Euarchontoglires</taxon>
        <taxon>Glires</taxon>
        <taxon>Rodentia</taxon>
        <taxon>Myomorpha</taxon>
        <taxon>Muroidea</taxon>
        <taxon>Cricetidae</taxon>
        <taxon>Cricetinae</taxon>
        <taxon>Cricetulus</taxon>
    </lineage>
</organism>
<feature type="compositionally biased region" description="Basic and acidic residues" evidence="1">
    <location>
        <begin position="632"/>
        <end position="645"/>
    </location>
</feature>
<feature type="region of interest" description="Disordered" evidence="1">
    <location>
        <begin position="847"/>
        <end position="873"/>
    </location>
</feature>
<feature type="compositionally biased region" description="Polar residues" evidence="1">
    <location>
        <begin position="621"/>
        <end position="631"/>
    </location>
</feature>
<sequence>MHRKELQSQDKAERKGDVKFKPGEDQGHRGRVERALPPHSKNDTKYGFSKYHPEERRGREDCKRDRGMSSHGFQDRRCSSSLSSNRSSKYMHSKEASVSHQWENTSFKAERHRTEDRRKREREKEESRHVKNDKKSPTEYLQRTNKEAKKSTTDLKRQTEPKNGKGEVSNDEVSKGTGNKECTRKVERGPNEVKSKDLKLSFMEKLNLTLSPAKKQPVCQDNQHQITGVPKPNGMCDSQSSEKTETVACLPSVSKLSTEETKSELPKEALPATSELRISTAENKMKEENRLLVKSVENTVPCEMLVCDTEISFPASAEIEQTRPLLPSMEGEEAGGGARASASVVIDILPGHASEDLGRELKTIGHNDLDSCDISEGVKMKVVLSPKAAVASESLLQPLVEESGITLVNCLGDNNPKLESSLEDIPMVENKPCPLDPCLPKETFVPSPQKTELMDHKIETGESNSIYQDDDNSVLSIDFNHLRPIPEAISPLNSPVRPVAKVLSMETPCVTSQYDNSHKDEFPSNSTHSTFKNLSDLNKENKKPVPKFDKCSEADSRKNVSLDELEDGEIRSDDEKSVAQKHLEKSARPRTSAEVQLGKSSPGNRRSTAHVHKDHKRTVVKLSQDSITSGKRPNESRSSGTERKSKTVSVSSLEKILPLILVPSSVWDVMHMLWMLGKHVRKSYMKFKMKFSLRQFHRIIESAISTFTSLIKYLDLSKICKSVSTVQKSLCEVIESNLKQVKKNGIVDRLFEQQQPDMKRKLWKFVDEQLDYLFEKLKKILVKFCDSVNFGSDNSEGKLGKKYKQRTQHSNCHKGNIINSKEIQREKVLKSENTVNFKSSLRCENFEEKHQDQNNTSSSTVKHDVKRSLSTCPDNTKNSECKEQFLEVNCPSTPKPGKNEGNTMEETHVLQHAGAKPERSFEILTEQQASSLTFNLVSDAQMGEIFKSLLQGSDLLDTGVNGTEKTEWELKTPEKQLLESLKCESAPACTTEELVSEGASPCPKVISDDNWSLLSSEKGPSLSSGLSLPVHPDVLDESCMFEVSSNLALSKDSVYSSEKSKPCISSILLEDLAVSLTVPSPLKSDGHLSFLKPEVLSTSTPEEVISAHFSEDALLEEEDASEQDIHLALESDNLSSKSSCSSWTSRSVAPGFQYHPNLPMHAVIMEKSNDHFIVKIRRAAPSTSPSLKHGMIAEESLTSLPRIEKEADVATEKEPTPFQNTVFKSVEDLDNCDKNVDNSKPTHEEQNSIVQTQVPDIYEFLKDASSKVGHCDQVVDDCFKLHEVWEPKVSENIQELPSMEKIPLSADNLPDTHIDLTKDSATETKNLGELMEVTVLDIDHLECSGTNLDQDAQLIGSSLQPDTIDAFIDLTHDTSNEGKNEGSEPVLAGEGLECQVSERFQQLKKLFEKSKCR</sequence>
<feature type="region of interest" description="Disordered" evidence="1">
    <location>
        <begin position="1"/>
        <end position="198"/>
    </location>
</feature>
<feature type="compositionally biased region" description="Basic and acidic residues" evidence="1">
    <location>
        <begin position="108"/>
        <end position="137"/>
    </location>
</feature>
<dbReference type="PANTHER" id="PTHR15489">
    <property type="entry name" value="CASPASE 8 ASSOCIATED PROTEIN 2"/>
    <property type="match status" value="1"/>
</dbReference>
<dbReference type="PANTHER" id="PTHR15489:SF2">
    <property type="entry name" value="CASP8-ASSOCIATED PROTEIN 2"/>
    <property type="match status" value="1"/>
</dbReference>
<dbReference type="InParanoid" id="G3GSS6"/>
<dbReference type="PaxDb" id="10029-XP_007635456.1"/>
<dbReference type="Proteomes" id="UP000001075">
    <property type="component" value="Unassembled WGS sequence"/>
</dbReference>
<feature type="compositionally biased region" description="Basic and acidic residues" evidence="1">
    <location>
        <begin position="537"/>
        <end position="561"/>
    </location>
</feature>
<dbReference type="EMBL" id="JH000013">
    <property type="protein sequence ID" value="EGV93826.1"/>
    <property type="molecule type" value="Genomic_DNA"/>
</dbReference>
<dbReference type="GO" id="GO:0003714">
    <property type="term" value="F:transcription corepressor activity"/>
    <property type="evidence" value="ECO:0007669"/>
    <property type="project" value="TreeGrafter"/>
</dbReference>
<feature type="compositionally biased region" description="Polar residues" evidence="1">
    <location>
        <begin position="523"/>
        <end position="536"/>
    </location>
</feature>
<dbReference type="GO" id="GO:0005739">
    <property type="term" value="C:mitochondrion"/>
    <property type="evidence" value="ECO:0007669"/>
    <property type="project" value="TreeGrafter"/>
</dbReference>
<protein>
    <submittedName>
        <fullName evidence="2">CASP8-associated protein 2</fullName>
    </submittedName>
</protein>
<feature type="compositionally biased region" description="Polar residues" evidence="1">
    <location>
        <begin position="98"/>
        <end position="107"/>
    </location>
</feature>
<evidence type="ECO:0000256" key="1">
    <source>
        <dbReference type="SAM" id="MobiDB-lite"/>
    </source>
</evidence>
<dbReference type="STRING" id="10029.G3GSS6"/>
<dbReference type="InterPro" id="IPR039674">
    <property type="entry name" value="FLASH"/>
</dbReference>
<feature type="compositionally biased region" description="Basic residues" evidence="1">
    <location>
        <begin position="607"/>
        <end position="619"/>
    </location>
</feature>
<evidence type="ECO:0000313" key="2">
    <source>
        <dbReference type="EMBL" id="EGV93826.1"/>
    </source>
</evidence>
<proteinExistence type="predicted"/>
<name>G3GSS6_CRIGR</name>
<feature type="compositionally biased region" description="Basic and acidic residues" evidence="1">
    <location>
        <begin position="1"/>
        <end position="44"/>
    </location>
</feature>
<evidence type="ECO:0000313" key="3">
    <source>
        <dbReference type="Proteomes" id="UP000001075"/>
    </source>
</evidence>
<accession>G3GSS6</accession>
<feature type="region of interest" description="Disordered" evidence="1">
    <location>
        <begin position="514"/>
        <end position="647"/>
    </location>
</feature>
<dbReference type="FunCoup" id="G3GSS6">
    <property type="interactions" value="1612"/>
</dbReference>
<feature type="compositionally biased region" description="Low complexity" evidence="1">
    <location>
        <begin position="79"/>
        <end position="88"/>
    </location>
</feature>
<dbReference type="GO" id="GO:0008625">
    <property type="term" value="P:extrinsic apoptotic signaling pathway via death domain receptors"/>
    <property type="evidence" value="ECO:0007669"/>
    <property type="project" value="TreeGrafter"/>
</dbReference>
<feature type="compositionally biased region" description="Basic and acidic residues" evidence="1">
    <location>
        <begin position="144"/>
        <end position="165"/>
    </location>
</feature>
<feature type="compositionally biased region" description="Basic and acidic residues" evidence="1">
    <location>
        <begin position="181"/>
        <end position="198"/>
    </location>
</feature>
<reference evidence="3" key="1">
    <citation type="journal article" date="2011" name="Nat. Biotechnol.">
        <title>The genomic sequence of the Chinese hamster ovary (CHO)-K1 cell line.</title>
        <authorList>
            <person name="Xu X."/>
            <person name="Nagarajan H."/>
            <person name="Lewis N.E."/>
            <person name="Pan S."/>
            <person name="Cai Z."/>
            <person name="Liu X."/>
            <person name="Chen W."/>
            <person name="Xie M."/>
            <person name="Wang W."/>
            <person name="Hammond S."/>
            <person name="Andersen M.R."/>
            <person name="Neff N."/>
            <person name="Passarelli B."/>
            <person name="Koh W."/>
            <person name="Fan H.C."/>
            <person name="Wang J."/>
            <person name="Gui Y."/>
            <person name="Lee K.H."/>
            <person name="Betenbaugh M.J."/>
            <person name="Quake S.R."/>
            <person name="Famili I."/>
            <person name="Palsson B.O."/>
            <person name="Wang J."/>
        </authorList>
    </citation>
    <scope>NUCLEOTIDE SEQUENCE [LARGE SCALE GENOMIC DNA]</scope>
    <source>
        <strain evidence="3">CHO K1 cell line</strain>
    </source>
</reference>
<dbReference type="GO" id="GO:0016605">
    <property type="term" value="C:PML body"/>
    <property type="evidence" value="ECO:0007669"/>
    <property type="project" value="TreeGrafter"/>
</dbReference>